<reference evidence="2" key="1">
    <citation type="submission" date="2021-02" db="EMBL/GenBank/DDBJ databases">
        <authorList>
            <person name="Nowell W R."/>
        </authorList>
    </citation>
    <scope>NUCLEOTIDE SEQUENCE</scope>
</reference>
<dbReference type="EMBL" id="CAJOBP010068994">
    <property type="protein sequence ID" value="CAF4876348.1"/>
    <property type="molecule type" value="Genomic_DNA"/>
</dbReference>
<protein>
    <submittedName>
        <fullName evidence="2">Uncharacterized protein</fullName>
    </submittedName>
</protein>
<evidence type="ECO:0000313" key="3">
    <source>
        <dbReference type="Proteomes" id="UP000663873"/>
    </source>
</evidence>
<sequence length="78" mass="8624">NWSVTGGGDKSKSSGCRGWRPNIRKAGVFSVDSLGAVRRENAICDNFKFHDFESLCASDANRGFNVRLTRSLKLLCGW</sequence>
<evidence type="ECO:0000256" key="1">
    <source>
        <dbReference type="SAM" id="MobiDB-lite"/>
    </source>
</evidence>
<dbReference type="AlphaFoldDB" id="A0A821TNX6"/>
<organism evidence="2 3">
    <name type="scientific">Rotaria socialis</name>
    <dbReference type="NCBI Taxonomy" id="392032"/>
    <lineage>
        <taxon>Eukaryota</taxon>
        <taxon>Metazoa</taxon>
        <taxon>Spiralia</taxon>
        <taxon>Gnathifera</taxon>
        <taxon>Rotifera</taxon>
        <taxon>Eurotatoria</taxon>
        <taxon>Bdelloidea</taxon>
        <taxon>Philodinida</taxon>
        <taxon>Philodinidae</taxon>
        <taxon>Rotaria</taxon>
    </lineage>
</organism>
<proteinExistence type="predicted"/>
<accession>A0A821TNX6</accession>
<gene>
    <name evidence="2" type="ORF">UJA718_LOCUS44499</name>
</gene>
<keyword evidence="3" id="KW-1185">Reference proteome</keyword>
<name>A0A821TNX6_9BILA</name>
<evidence type="ECO:0000313" key="2">
    <source>
        <dbReference type="EMBL" id="CAF4876348.1"/>
    </source>
</evidence>
<comment type="caution">
    <text evidence="2">The sequence shown here is derived from an EMBL/GenBank/DDBJ whole genome shotgun (WGS) entry which is preliminary data.</text>
</comment>
<feature type="region of interest" description="Disordered" evidence="1">
    <location>
        <begin position="1"/>
        <end position="20"/>
    </location>
</feature>
<feature type="non-terminal residue" evidence="2">
    <location>
        <position position="1"/>
    </location>
</feature>
<dbReference type="Proteomes" id="UP000663873">
    <property type="component" value="Unassembled WGS sequence"/>
</dbReference>